<evidence type="ECO:0000313" key="2">
    <source>
        <dbReference type="EMBL" id="CUV66464.1"/>
    </source>
</evidence>
<feature type="chain" id="PRO_5006630051" evidence="1">
    <location>
        <begin position="20"/>
        <end position="278"/>
    </location>
</feature>
<sequence length="278" mass="31969">MKVIKLFFFIFIGFSASFANNNIVGSYTSRSADTISYLAMLPDKTFCFSYVGGNLDLLIAGKWKMQGNKVTLEEVRQSQDMYIVVPAIKSELKNRVVNFAGRPLSYGDETIFGISSDGNIPKDMRLILEYGYNGFEEDYILPLDNSPNKTVFIGLPIKTFANNEAEYKMYEFRFDTPNANYFRVFFNRDAIRHNFELNGTFKNNKITPNGALNSYESFKKDESLDKKSIDKIKKSCIDPAFAQQTNINSSLLKPIKVFNVIMKKPTKFYFKMDDEYRD</sequence>
<accession>A0A0S4XQ92</accession>
<gene>
    <name evidence="2" type="ORF">BN3087_850007</name>
</gene>
<name>A0A0S4XQ92_9BACT</name>
<keyword evidence="1" id="KW-0732">Signal</keyword>
<evidence type="ECO:0000256" key="1">
    <source>
        <dbReference type="SAM" id="SignalP"/>
    </source>
</evidence>
<organism evidence="2">
    <name type="scientific">Sulfurovum sp. enrichment culture clone C5</name>
    <dbReference type="NCBI Taxonomy" id="497650"/>
    <lineage>
        <taxon>Bacteria</taxon>
        <taxon>Pseudomonadati</taxon>
        <taxon>Campylobacterota</taxon>
        <taxon>Epsilonproteobacteria</taxon>
        <taxon>Campylobacterales</taxon>
        <taxon>Sulfurovaceae</taxon>
        <taxon>Sulfurovum</taxon>
        <taxon>environmental samples</taxon>
    </lineage>
</organism>
<feature type="signal peptide" evidence="1">
    <location>
        <begin position="1"/>
        <end position="19"/>
    </location>
</feature>
<reference evidence="2" key="1">
    <citation type="submission" date="2015-11" db="EMBL/GenBank/DDBJ databases">
        <authorList>
            <person name="Zhang Y."/>
            <person name="Guo Z."/>
        </authorList>
    </citation>
    <scope>NUCLEOTIDE SEQUENCE</scope>
    <source>
        <strain evidence="2">BN30871</strain>
    </source>
</reference>
<dbReference type="EMBL" id="FAXN01000090">
    <property type="protein sequence ID" value="CUV66464.1"/>
    <property type="molecule type" value="Genomic_DNA"/>
</dbReference>
<dbReference type="AlphaFoldDB" id="A0A0S4XQ92"/>
<protein>
    <submittedName>
        <fullName evidence="2">Uncharacterized protein</fullName>
    </submittedName>
</protein>
<proteinExistence type="predicted"/>